<dbReference type="EMBL" id="JBHSXM010000001">
    <property type="protein sequence ID" value="MFC6835222.1"/>
    <property type="molecule type" value="Genomic_DNA"/>
</dbReference>
<sequence length="173" mass="19573">MTRGRPAEEGAGEGASGASPTDPEPDEPRVGWFTQWLRRRPNSFEFWEVLVTDERLVWCFAGESFRSMLLRADMGEATRAFLEDATPEAALAHSERGFSVPLASLRTLRLRQGTRTRRARLVVEWEASGERVAWELSNTADGDEQADLLERLANRESFSHVDCEVETPRFAFL</sequence>
<feature type="region of interest" description="Disordered" evidence="1">
    <location>
        <begin position="1"/>
        <end position="29"/>
    </location>
</feature>
<evidence type="ECO:0000313" key="3">
    <source>
        <dbReference type="Proteomes" id="UP001596406"/>
    </source>
</evidence>
<comment type="caution">
    <text evidence="2">The sequence shown here is derived from an EMBL/GenBank/DDBJ whole genome shotgun (WGS) entry which is preliminary data.</text>
</comment>
<accession>A0ABD5U3Z2</accession>
<proteinExistence type="predicted"/>
<dbReference type="RefSeq" id="WP_304446929.1">
    <property type="nucleotide sequence ID" value="NZ_JARRAH010000001.1"/>
</dbReference>
<keyword evidence="3" id="KW-1185">Reference proteome</keyword>
<evidence type="ECO:0000256" key="1">
    <source>
        <dbReference type="SAM" id="MobiDB-lite"/>
    </source>
</evidence>
<name>A0ABD5U3Z2_9EURY</name>
<dbReference type="Proteomes" id="UP001596406">
    <property type="component" value="Unassembled WGS sequence"/>
</dbReference>
<reference evidence="2 3" key="1">
    <citation type="journal article" date="2019" name="Int. J. Syst. Evol. Microbiol.">
        <title>The Global Catalogue of Microorganisms (GCM) 10K type strain sequencing project: providing services to taxonomists for standard genome sequencing and annotation.</title>
        <authorList>
            <consortium name="The Broad Institute Genomics Platform"/>
            <consortium name="The Broad Institute Genome Sequencing Center for Infectious Disease"/>
            <person name="Wu L."/>
            <person name="Ma J."/>
        </authorList>
    </citation>
    <scope>NUCLEOTIDE SEQUENCE [LARGE SCALE GENOMIC DNA]</scope>
    <source>
        <strain evidence="2 3">PSRA2</strain>
    </source>
</reference>
<evidence type="ECO:0000313" key="2">
    <source>
        <dbReference type="EMBL" id="MFC6835222.1"/>
    </source>
</evidence>
<organism evidence="2 3">
    <name type="scientific">Halomarina ordinaria</name>
    <dbReference type="NCBI Taxonomy" id="3033939"/>
    <lineage>
        <taxon>Archaea</taxon>
        <taxon>Methanobacteriati</taxon>
        <taxon>Methanobacteriota</taxon>
        <taxon>Stenosarchaea group</taxon>
        <taxon>Halobacteria</taxon>
        <taxon>Halobacteriales</taxon>
        <taxon>Natronomonadaceae</taxon>
        <taxon>Halomarina</taxon>
    </lineage>
</organism>
<gene>
    <name evidence="2" type="ORF">ACFQHK_01710</name>
</gene>
<dbReference type="AlphaFoldDB" id="A0ABD5U3Z2"/>
<protein>
    <submittedName>
        <fullName evidence="2">Uncharacterized protein</fullName>
    </submittedName>
</protein>